<evidence type="ECO:0000256" key="2">
    <source>
        <dbReference type="ARBA" id="ARBA00023015"/>
    </source>
</evidence>
<dbReference type="KEGG" id="cbac:JI75_07200"/>
<proteinExistence type="inferred from homology"/>
<dbReference type="SUPFAM" id="SSF53850">
    <property type="entry name" value="Periplasmic binding protein-like II"/>
    <property type="match status" value="1"/>
</dbReference>
<dbReference type="PANTHER" id="PTHR30346">
    <property type="entry name" value="TRANSCRIPTIONAL DUAL REGULATOR HCAR-RELATED"/>
    <property type="match status" value="1"/>
</dbReference>
<dbReference type="PROSITE" id="PS50931">
    <property type="entry name" value="HTH_LYSR"/>
    <property type="match status" value="1"/>
</dbReference>
<dbReference type="InterPro" id="IPR036390">
    <property type="entry name" value="WH_DNA-bd_sf"/>
</dbReference>
<dbReference type="CDD" id="cd05466">
    <property type="entry name" value="PBP2_LTTR_substrate"/>
    <property type="match status" value="1"/>
</dbReference>
<dbReference type="OrthoDB" id="3176554at2"/>
<keyword evidence="7" id="KW-1185">Reference proteome</keyword>
<dbReference type="Gene3D" id="3.40.190.10">
    <property type="entry name" value="Periplasmic binding protein-like II"/>
    <property type="match status" value="2"/>
</dbReference>
<reference evidence="6 7" key="2">
    <citation type="journal article" date="2015" name="Genome Announc.">
        <title>Complete Genome Sequence of Coriobacteriaceae Strain 68-1-3, a Novel Mucus-Degrading Isolate from the Swine Intestinal Tract.</title>
        <authorList>
            <person name="Looft T."/>
            <person name="Bayles D.O."/>
            <person name="Alt D.P."/>
            <person name="Stanton T.B."/>
        </authorList>
    </citation>
    <scope>NUCLEOTIDE SEQUENCE [LARGE SCALE GENOMIC DNA]</scope>
    <source>
        <strain evidence="6 7">68-1-3</strain>
    </source>
</reference>
<dbReference type="GO" id="GO:0003677">
    <property type="term" value="F:DNA binding"/>
    <property type="evidence" value="ECO:0007669"/>
    <property type="project" value="UniProtKB-KW"/>
</dbReference>
<dbReference type="InterPro" id="IPR000847">
    <property type="entry name" value="LysR_HTH_N"/>
</dbReference>
<dbReference type="RefSeq" id="WP_039689823.1">
    <property type="nucleotide sequence ID" value="NZ_CP009302.1"/>
</dbReference>
<protein>
    <submittedName>
        <fullName evidence="6">LysR family transcriptional regulator</fullName>
    </submittedName>
</protein>
<dbReference type="HOGENOM" id="CLU_039613_32_2_11"/>
<evidence type="ECO:0000313" key="7">
    <source>
        <dbReference type="Proteomes" id="UP000031121"/>
    </source>
</evidence>
<evidence type="ECO:0000256" key="3">
    <source>
        <dbReference type="ARBA" id="ARBA00023125"/>
    </source>
</evidence>
<keyword evidence="4" id="KW-0804">Transcription</keyword>
<dbReference type="Proteomes" id="UP000031121">
    <property type="component" value="Chromosome"/>
</dbReference>
<dbReference type="Pfam" id="PF03466">
    <property type="entry name" value="LysR_substrate"/>
    <property type="match status" value="1"/>
</dbReference>
<dbReference type="PRINTS" id="PR00039">
    <property type="entry name" value="HTHLYSR"/>
</dbReference>
<accession>A0A0A8B559</accession>
<dbReference type="GO" id="GO:0032993">
    <property type="term" value="C:protein-DNA complex"/>
    <property type="evidence" value="ECO:0007669"/>
    <property type="project" value="TreeGrafter"/>
</dbReference>
<dbReference type="InterPro" id="IPR005119">
    <property type="entry name" value="LysR_subst-bd"/>
</dbReference>
<reference evidence="7" key="1">
    <citation type="submission" date="2014-08" db="EMBL/GenBank/DDBJ databases">
        <title>Coriobacteriaceae sp. complete genome.</title>
        <authorList>
            <person name="Looft T."/>
            <person name="Bayles D.O."/>
            <person name="Stanton T.B."/>
        </authorList>
    </citation>
    <scope>NUCLEOTIDE SEQUENCE [LARGE SCALE GENOMIC DNA]</scope>
    <source>
        <strain evidence="7">68-1-3</strain>
    </source>
</reference>
<dbReference type="PANTHER" id="PTHR30346:SF0">
    <property type="entry name" value="HCA OPERON TRANSCRIPTIONAL ACTIVATOR HCAR"/>
    <property type="match status" value="1"/>
</dbReference>
<keyword evidence="3" id="KW-0238">DNA-binding</keyword>
<dbReference type="Gene3D" id="1.10.10.10">
    <property type="entry name" value="Winged helix-like DNA-binding domain superfamily/Winged helix DNA-binding domain"/>
    <property type="match status" value="1"/>
</dbReference>
<dbReference type="InterPro" id="IPR036388">
    <property type="entry name" value="WH-like_DNA-bd_sf"/>
</dbReference>
<name>A0A0A8B559_9ACTN</name>
<evidence type="ECO:0000259" key="5">
    <source>
        <dbReference type="PROSITE" id="PS50931"/>
    </source>
</evidence>
<dbReference type="SUPFAM" id="SSF46785">
    <property type="entry name" value="Winged helix' DNA-binding domain"/>
    <property type="match status" value="1"/>
</dbReference>
<evidence type="ECO:0000256" key="1">
    <source>
        <dbReference type="ARBA" id="ARBA00009437"/>
    </source>
</evidence>
<dbReference type="AlphaFoldDB" id="A0A0A8B559"/>
<keyword evidence="2" id="KW-0805">Transcription regulation</keyword>
<dbReference type="GO" id="GO:0003700">
    <property type="term" value="F:DNA-binding transcription factor activity"/>
    <property type="evidence" value="ECO:0007669"/>
    <property type="project" value="InterPro"/>
</dbReference>
<comment type="similarity">
    <text evidence="1">Belongs to the LysR transcriptional regulatory family.</text>
</comment>
<feature type="domain" description="HTH lysR-type" evidence="5">
    <location>
        <begin position="1"/>
        <end position="58"/>
    </location>
</feature>
<organism evidence="6 7">
    <name type="scientific">Berryella intestinalis</name>
    <dbReference type="NCBI Taxonomy" id="1531429"/>
    <lineage>
        <taxon>Bacteria</taxon>
        <taxon>Bacillati</taxon>
        <taxon>Actinomycetota</taxon>
        <taxon>Coriobacteriia</taxon>
        <taxon>Eggerthellales</taxon>
        <taxon>Eggerthellaceae</taxon>
        <taxon>Berryella</taxon>
    </lineage>
</organism>
<dbReference type="STRING" id="1531429.JI75_07200"/>
<dbReference type="FunFam" id="1.10.10.10:FF:000001">
    <property type="entry name" value="LysR family transcriptional regulator"/>
    <property type="match status" value="1"/>
</dbReference>
<dbReference type="Pfam" id="PF00126">
    <property type="entry name" value="HTH_1"/>
    <property type="match status" value="1"/>
</dbReference>
<evidence type="ECO:0000313" key="6">
    <source>
        <dbReference type="EMBL" id="AJC12484.1"/>
    </source>
</evidence>
<gene>
    <name evidence="6" type="ORF">JI75_07200</name>
</gene>
<evidence type="ECO:0000256" key="4">
    <source>
        <dbReference type="ARBA" id="ARBA00023163"/>
    </source>
</evidence>
<sequence length="307" mass="35000">MTLQQLRYLIAISEHGSINAAAQNLYISQSNLSTAVKELERELGITIFTRSNRGVHLTNDGTELLGYARQVIEQADMLETRYAHGRESQVRLAVSTQHYHFSLQAFINVAEGCESEKYDFVLRECATGEIIDDVRTFRSDVGVLYMDDFNSRVLQKAFKDAEVAFTPLFKAKVHVFVSEKHPLADRKILSLGDLDAYPRYSFEQGTANSFYYSEEPFGYLPHDRNIRYSDRGTLTNLLTSFNGYTVSTGVLSPEMHEGIVAIPLDVDQKMTVGYIMHNERRPGQLLLRYIEELHRVIDEHPSVQSFD</sequence>
<dbReference type="EMBL" id="CP009302">
    <property type="protein sequence ID" value="AJC12484.1"/>
    <property type="molecule type" value="Genomic_DNA"/>
</dbReference>